<dbReference type="GO" id="GO:0016887">
    <property type="term" value="F:ATP hydrolysis activity"/>
    <property type="evidence" value="ECO:0007669"/>
    <property type="project" value="InterPro"/>
</dbReference>
<keyword evidence="5 11" id="KW-0067">ATP-binding</keyword>
<dbReference type="GO" id="GO:0006508">
    <property type="term" value="P:proteolysis"/>
    <property type="evidence" value="ECO:0007669"/>
    <property type="project" value="UniProtKB-KW"/>
</dbReference>
<dbReference type="PROSITE" id="PS00211">
    <property type="entry name" value="ABC_TRANSPORTER_1"/>
    <property type="match status" value="1"/>
</dbReference>
<dbReference type="RefSeq" id="WP_076604146.1">
    <property type="nucleotide sequence ID" value="NZ_FTMD01000020.1"/>
</dbReference>
<dbReference type="GO" id="GO:0005886">
    <property type="term" value="C:plasma membrane"/>
    <property type="evidence" value="ECO:0007669"/>
    <property type="project" value="UniProtKB-SubCell"/>
</dbReference>
<dbReference type="SMART" id="SM00382">
    <property type="entry name" value="AAA"/>
    <property type="match status" value="1"/>
</dbReference>
<dbReference type="GO" id="GO:0034040">
    <property type="term" value="F:ATPase-coupled lipid transmembrane transporter activity"/>
    <property type="evidence" value="ECO:0007669"/>
    <property type="project" value="TreeGrafter"/>
</dbReference>
<dbReference type="GO" id="GO:0005524">
    <property type="term" value="F:ATP binding"/>
    <property type="evidence" value="ECO:0007669"/>
    <property type="project" value="UniProtKB-KW"/>
</dbReference>
<keyword evidence="3 8" id="KW-0812">Transmembrane</keyword>
<dbReference type="NCBIfam" id="TIGR01842">
    <property type="entry name" value="type_I_sec_PrtD"/>
    <property type="match status" value="1"/>
</dbReference>
<keyword evidence="4" id="KW-0547">Nucleotide-binding</keyword>
<dbReference type="Pfam" id="PF00005">
    <property type="entry name" value="ABC_tran"/>
    <property type="match status" value="1"/>
</dbReference>
<dbReference type="InterPro" id="IPR003593">
    <property type="entry name" value="AAA+_ATPase"/>
</dbReference>
<keyword evidence="7 8" id="KW-0472">Membrane</keyword>
<dbReference type="AlphaFoldDB" id="A0A1N7BY04"/>
<organism evidence="11 12">
    <name type="scientific">Aromatoleum tolulyticum</name>
    <dbReference type="NCBI Taxonomy" id="34027"/>
    <lineage>
        <taxon>Bacteria</taxon>
        <taxon>Pseudomonadati</taxon>
        <taxon>Pseudomonadota</taxon>
        <taxon>Betaproteobacteria</taxon>
        <taxon>Rhodocyclales</taxon>
        <taxon>Rhodocyclaceae</taxon>
        <taxon>Aromatoleum</taxon>
    </lineage>
</organism>
<evidence type="ECO:0000256" key="5">
    <source>
        <dbReference type="ARBA" id="ARBA00022840"/>
    </source>
</evidence>
<reference evidence="12" key="1">
    <citation type="submission" date="2017-01" db="EMBL/GenBank/DDBJ databases">
        <authorList>
            <person name="Varghese N."/>
            <person name="Submissions S."/>
        </authorList>
    </citation>
    <scope>NUCLEOTIDE SEQUENCE [LARGE SCALE GENOMIC DNA]</scope>
    <source>
        <strain evidence="12">ATCC 51758</strain>
    </source>
</reference>
<dbReference type="GO" id="GO:0030253">
    <property type="term" value="P:protein secretion by the type I secretion system"/>
    <property type="evidence" value="ECO:0007669"/>
    <property type="project" value="InterPro"/>
</dbReference>
<dbReference type="EMBL" id="FTMD01000020">
    <property type="protein sequence ID" value="SIR56186.1"/>
    <property type="molecule type" value="Genomic_DNA"/>
</dbReference>
<dbReference type="Gene3D" id="1.20.1560.10">
    <property type="entry name" value="ABC transporter type 1, transmembrane domain"/>
    <property type="match status" value="1"/>
</dbReference>
<keyword evidence="11" id="KW-0645">Protease</keyword>
<dbReference type="PROSITE" id="PS50929">
    <property type="entry name" value="ABC_TM1F"/>
    <property type="match status" value="1"/>
</dbReference>
<dbReference type="STRING" id="34027.SAMN05421829_12046"/>
<evidence type="ECO:0000256" key="7">
    <source>
        <dbReference type="ARBA" id="ARBA00023136"/>
    </source>
</evidence>
<evidence type="ECO:0000256" key="4">
    <source>
        <dbReference type="ARBA" id="ARBA00022741"/>
    </source>
</evidence>
<feature type="transmembrane region" description="Helical" evidence="8">
    <location>
        <begin position="137"/>
        <end position="167"/>
    </location>
</feature>
<feature type="transmembrane region" description="Helical" evidence="8">
    <location>
        <begin position="51"/>
        <end position="72"/>
    </location>
</feature>
<protein>
    <submittedName>
        <fullName evidence="11">ATP-binding cassette, subfamily C/ATP-binding cassette, subfamily C, exporter for protease/lipase/ATP-binding cassette, subfamily C, EexD</fullName>
    </submittedName>
</protein>
<dbReference type="OrthoDB" id="8554730at2"/>
<dbReference type="InterPro" id="IPR039421">
    <property type="entry name" value="Type_1_exporter"/>
</dbReference>
<evidence type="ECO:0000313" key="12">
    <source>
        <dbReference type="Proteomes" id="UP000186819"/>
    </source>
</evidence>
<dbReference type="Gene3D" id="3.40.50.300">
    <property type="entry name" value="P-loop containing nucleotide triphosphate hydrolases"/>
    <property type="match status" value="1"/>
</dbReference>
<evidence type="ECO:0000256" key="2">
    <source>
        <dbReference type="ARBA" id="ARBA00022475"/>
    </source>
</evidence>
<comment type="subcellular location">
    <subcellularLocation>
        <location evidence="1">Cell membrane</location>
        <topology evidence="1">Multi-pass membrane protein</topology>
    </subcellularLocation>
</comment>
<keyword evidence="11" id="KW-0378">Hydrolase</keyword>
<feature type="transmembrane region" description="Helical" evidence="8">
    <location>
        <begin position="12"/>
        <end position="31"/>
    </location>
</feature>
<evidence type="ECO:0000259" key="10">
    <source>
        <dbReference type="PROSITE" id="PS50929"/>
    </source>
</evidence>
<feature type="domain" description="ABC transmembrane type-1" evidence="10">
    <location>
        <begin position="18"/>
        <end position="293"/>
    </location>
</feature>
<keyword evidence="2" id="KW-1003">Cell membrane</keyword>
<dbReference type="InterPro" id="IPR027417">
    <property type="entry name" value="P-loop_NTPase"/>
</dbReference>
<dbReference type="GO" id="GO:0008233">
    <property type="term" value="F:peptidase activity"/>
    <property type="evidence" value="ECO:0007669"/>
    <property type="project" value="UniProtKB-KW"/>
</dbReference>
<gene>
    <name evidence="11" type="ORF">SAMN05421829_12046</name>
</gene>
<keyword evidence="12" id="KW-1185">Reference proteome</keyword>
<evidence type="ECO:0000256" key="8">
    <source>
        <dbReference type="SAM" id="Phobius"/>
    </source>
</evidence>
<dbReference type="PROSITE" id="PS50893">
    <property type="entry name" value="ABC_TRANSPORTER_2"/>
    <property type="match status" value="1"/>
</dbReference>
<proteinExistence type="predicted"/>
<dbReference type="InterPro" id="IPR036640">
    <property type="entry name" value="ABC1_TM_sf"/>
</dbReference>
<dbReference type="GO" id="GO:0140359">
    <property type="term" value="F:ABC-type transporter activity"/>
    <property type="evidence" value="ECO:0007669"/>
    <property type="project" value="InterPro"/>
</dbReference>
<dbReference type="InterPro" id="IPR017871">
    <property type="entry name" value="ABC_transporter-like_CS"/>
</dbReference>
<dbReference type="SUPFAM" id="SSF52540">
    <property type="entry name" value="P-loop containing nucleoside triphosphate hydrolases"/>
    <property type="match status" value="1"/>
</dbReference>
<dbReference type="Proteomes" id="UP000186819">
    <property type="component" value="Unassembled WGS sequence"/>
</dbReference>
<dbReference type="InterPro" id="IPR011527">
    <property type="entry name" value="ABC1_TM_dom"/>
</dbReference>
<evidence type="ECO:0000259" key="9">
    <source>
        <dbReference type="PROSITE" id="PS50893"/>
    </source>
</evidence>
<dbReference type="SUPFAM" id="SSF90123">
    <property type="entry name" value="ABC transporter transmembrane region"/>
    <property type="match status" value="1"/>
</dbReference>
<name>A0A1N7BY04_9RHOO</name>
<dbReference type="Pfam" id="PF00664">
    <property type="entry name" value="ABC_membrane"/>
    <property type="match status" value="1"/>
</dbReference>
<evidence type="ECO:0000313" key="11">
    <source>
        <dbReference type="EMBL" id="SIR56186.1"/>
    </source>
</evidence>
<dbReference type="PANTHER" id="PTHR24221">
    <property type="entry name" value="ATP-BINDING CASSETTE SUB-FAMILY B"/>
    <property type="match status" value="1"/>
</dbReference>
<dbReference type="PANTHER" id="PTHR24221:SF248">
    <property type="entry name" value="ABC TRANSPORTER TRANSMEMBRANE REGION"/>
    <property type="match status" value="1"/>
</dbReference>
<keyword evidence="6 8" id="KW-1133">Transmembrane helix</keyword>
<dbReference type="InterPro" id="IPR010128">
    <property type="entry name" value="ATPase_T1SS_PrtD-like"/>
</dbReference>
<dbReference type="GO" id="GO:0030256">
    <property type="term" value="C:type I protein secretion system complex"/>
    <property type="evidence" value="ECO:0007669"/>
    <property type="project" value="InterPro"/>
</dbReference>
<evidence type="ECO:0000256" key="1">
    <source>
        <dbReference type="ARBA" id="ARBA00004651"/>
    </source>
</evidence>
<accession>A0A1N7BY04</accession>
<dbReference type="InterPro" id="IPR003439">
    <property type="entry name" value="ABC_transporter-like_ATP-bd"/>
</dbReference>
<evidence type="ECO:0000256" key="3">
    <source>
        <dbReference type="ARBA" id="ARBA00022692"/>
    </source>
</evidence>
<feature type="domain" description="ABC transporter" evidence="9">
    <location>
        <begin position="323"/>
        <end position="558"/>
    </location>
</feature>
<sequence length="571" mass="61768">MSETRQFISTFRSIFVNAGVFSLAINIALLAPSLYMLQVFDRVLASRSDETLLMLSIATAGALLMALALDYLRGLLLQRAGALLDRTLGRRVLVALIRNASNIQRRENLHGLRDVATLRGFLTGSGIISLFDAPWGLIFVVLIFLFHPLMGIVAVGGMLALLVLALINERMNRTKVEAVQDRARRAGQYIDKGMANADVLNSMGMTVPFVERWHALNDEVIASSLATSRVMSGVTSLSRFVRQFIQVAVMGTGAWLVIDQHVTPGIMIASTILLGRALAPVESVIGNWNNFVLARAAWTRMKPFLDEDAAAAPTSLPEPRGELSVEAVTLAGRTAMQTILRQVSFQLPAGQSLAIVGPSASGKSSLARLLAGVWAPTHGTVRVDGADVRQLIASGHGRHIGYLPQDVELFPGTIAENIARLGTVDAERVIAAAQRAQVHELILRLPEGYDTRIGQLDYILSGGQMQRIGLARALYDDPALVILDEPNANLDAEGEASLVRCIRQITHDGVTVVMVTHKPSLLDCIDRVLVLREGRVEGYGPREELLARIAPQRVAPVAPVTPVGPSRVQEA</sequence>
<evidence type="ECO:0000256" key="6">
    <source>
        <dbReference type="ARBA" id="ARBA00022989"/>
    </source>
</evidence>